<dbReference type="EMBL" id="CP037452">
    <property type="protein sequence ID" value="QDV48881.1"/>
    <property type="molecule type" value="Genomic_DNA"/>
</dbReference>
<feature type="domain" description="Knr4/Smi1-like" evidence="1">
    <location>
        <begin position="21"/>
        <end position="133"/>
    </location>
</feature>
<proteinExistence type="predicted"/>
<protein>
    <recommendedName>
        <fullName evidence="1">Knr4/Smi1-like domain-containing protein</fullName>
    </recommendedName>
</protein>
<dbReference type="Proteomes" id="UP000318313">
    <property type="component" value="Chromosome"/>
</dbReference>
<reference evidence="2 3" key="1">
    <citation type="submission" date="2019-03" db="EMBL/GenBank/DDBJ databases">
        <title>Deep-cultivation of Planctomycetes and their phenomic and genomic characterization uncovers novel biology.</title>
        <authorList>
            <person name="Wiegand S."/>
            <person name="Jogler M."/>
            <person name="Boedeker C."/>
            <person name="Pinto D."/>
            <person name="Vollmers J."/>
            <person name="Rivas-Marin E."/>
            <person name="Kohn T."/>
            <person name="Peeters S.H."/>
            <person name="Heuer A."/>
            <person name="Rast P."/>
            <person name="Oberbeckmann S."/>
            <person name="Bunk B."/>
            <person name="Jeske O."/>
            <person name="Meyerdierks A."/>
            <person name="Storesund J.E."/>
            <person name="Kallscheuer N."/>
            <person name="Luecker S."/>
            <person name="Lage O.M."/>
            <person name="Pohl T."/>
            <person name="Merkel B.J."/>
            <person name="Hornburger P."/>
            <person name="Mueller R.-W."/>
            <person name="Bruemmer F."/>
            <person name="Labrenz M."/>
            <person name="Spormann A.M."/>
            <person name="Op den Camp H."/>
            <person name="Overmann J."/>
            <person name="Amann R."/>
            <person name="Jetten M.S.M."/>
            <person name="Mascher T."/>
            <person name="Medema M.H."/>
            <person name="Devos D.P."/>
            <person name="Kaster A.-K."/>
            <person name="Ovreas L."/>
            <person name="Rohde M."/>
            <person name="Galperin M.Y."/>
            <person name="Jogler C."/>
        </authorList>
    </citation>
    <scope>NUCLEOTIDE SEQUENCE [LARGE SCALE GENOMIC DNA]</scope>
    <source>
        <strain evidence="2 3">Enr17</strain>
    </source>
</reference>
<dbReference type="RefSeq" id="WP_145306193.1">
    <property type="nucleotide sequence ID" value="NZ_CP037452.1"/>
</dbReference>
<dbReference type="Gene3D" id="3.40.1580.10">
    <property type="entry name" value="SMI1/KNR4-like"/>
    <property type="match status" value="1"/>
</dbReference>
<name>A0A518I715_9PLAN</name>
<dbReference type="InterPro" id="IPR018958">
    <property type="entry name" value="Knr4/Smi1-like_dom"/>
</dbReference>
<dbReference type="OrthoDB" id="268612at2"/>
<dbReference type="InterPro" id="IPR037883">
    <property type="entry name" value="Knr4/Smi1-like_sf"/>
</dbReference>
<accession>A0A518I715</accession>
<evidence type="ECO:0000259" key="1">
    <source>
        <dbReference type="SMART" id="SM00860"/>
    </source>
</evidence>
<organism evidence="2 3">
    <name type="scientific">Gimesia fumaroli</name>
    <dbReference type="NCBI Taxonomy" id="2527976"/>
    <lineage>
        <taxon>Bacteria</taxon>
        <taxon>Pseudomonadati</taxon>
        <taxon>Planctomycetota</taxon>
        <taxon>Planctomycetia</taxon>
        <taxon>Planctomycetales</taxon>
        <taxon>Planctomycetaceae</taxon>
        <taxon>Gimesia</taxon>
    </lineage>
</organism>
<keyword evidence="3" id="KW-1185">Reference proteome</keyword>
<evidence type="ECO:0000313" key="2">
    <source>
        <dbReference type="EMBL" id="QDV48881.1"/>
    </source>
</evidence>
<dbReference type="KEGG" id="gfm:Enr17x_08960"/>
<evidence type="ECO:0000313" key="3">
    <source>
        <dbReference type="Proteomes" id="UP000318313"/>
    </source>
</evidence>
<gene>
    <name evidence="2" type="ORF">Enr17x_08960</name>
</gene>
<dbReference type="Pfam" id="PF09346">
    <property type="entry name" value="SMI1_KNR4"/>
    <property type="match status" value="1"/>
</dbReference>
<dbReference type="SMART" id="SM00860">
    <property type="entry name" value="SMI1_KNR4"/>
    <property type="match status" value="1"/>
</dbReference>
<dbReference type="AlphaFoldDB" id="A0A518I715"/>
<sequence>MNEQTYEAFYQAHVETHNVLGCSENEVSVLERMHGVRLPEDYRRFLVLMGREADIRHLIGSHYLFPQLNDLQQWGKELLAGRQMQELPENSFVIMMHQGYQFYFLWNGGVYYFLEGETEFERRFDSFTEWFCCYTFPE</sequence>
<dbReference type="SUPFAM" id="SSF160631">
    <property type="entry name" value="SMI1/KNR4-like"/>
    <property type="match status" value="1"/>
</dbReference>